<gene>
    <name evidence="1" type="ORF">H9647_06785</name>
</gene>
<name>A0ABR8SW83_9BACL</name>
<dbReference type="InterPro" id="IPR006450">
    <property type="entry name" value="Phage_HK97_gp6-like"/>
</dbReference>
<dbReference type="Proteomes" id="UP000608071">
    <property type="component" value="Unassembled WGS sequence"/>
</dbReference>
<dbReference type="CDD" id="cd08054">
    <property type="entry name" value="gp6"/>
    <property type="match status" value="1"/>
</dbReference>
<accession>A0ABR8SW83</accession>
<reference evidence="1 2" key="1">
    <citation type="submission" date="2020-08" db="EMBL/GenBank/DDBJ databases">
        <title>A Genomic Blueprint of the Chicken Gut Microbiome.</title>
        <authorList>
            <person name="Gilroy R."/>
            <person name="Ravi A."/>
            <person name="Getino M."/>
            <person name="Pursley I."/>
            <person name="Horton D.L."/>
            <person name="Alikhan N.-F."/>
            <person name="Baker D."/>
            <person name="Gharbi K."/>
            <person name="Hall N."/>
            <person name="Watson M."/>
            <person name="Adriaenssens E.M."/>
            <person name="Foster-Nyarko E."/>
            <person name="Jarju S."/>
            <person name="Secka A."/>
            <person name="Antonio M."/>
            <person name="Oren A."/>
            <person name="Chaudhuri R."/>
            <person name="La Ragione R.M."/>
            <person name="Hildebrand F."/>
            <person name="Pallen M.J."/>
        </authorList>
    </citation>
    <scope>NUCLEOTIDE SEQUENCE [LARGE SCALE GENOMIC DNA]</scope>
    <source>
        <strain evidence="1 2">Sa2BVA9</strain>
    </source>
</reference>
<evidence type="ECO:0000313" key="1">
    <source>
        <dbReference type="EMBL" id="MBD7967761.1"/>
    </source>
</evidence>
<dbReference type="NCBIfam" id="TIGR01560">
    <property type="entry name" value="put_DNA_pack"/>
    <property type="match status" value="1"/>
</dbReference>
<proteinExistence type="predicted"/>
<sequence length="85" mass="9710">MEDLELLKKYLRIDGSEDDVILTLLMNAAEEYLADAGVPVTEKASAKYKLAVMLHTAMNYENRNPAVKMQEFNKAFESIIWQLKS</sequence>
<protein>
    <submittedName>
        <fullName evidence="1">Phage gp6-like head-tail connector protein</fullName>
    </submittedName>
</protein>
<dbReference type="Pfam" id="PF05135">
    <property type="entry name" value="Phage_connect_1"/>
    <property type="match status" value="1"/>
</dbReference>
<comment type="caution">
    <text evidence="1">The sequence shown here is derived from an EMBL/GenBank/DDBJ whole genome shotgun (WGS) entry which is preliminary data.</text>
</comment>
<dbReference type="Gene3D" id="1.10.3230.30">
    <property type="entry name" value="Phage gp6-like head-tail connector protein"/>
    <property type="match status" value="1"/>
</dbReference>
<evidence type="ECO:0000313" key="2">
    <source>
        <dbReference type="Proteomes" id="UP000608071"/>
    </source>
</evidence>
<organism evidence="1 2">
    <name type="scientific">Paenibacillus gallinarum</name>
    <dbReference type="NCBI Taxonomy" id="2762232"/>
    <lineage>
        <taxon>Bacteria</taxon>
        <taxon>Bacillati</taxon>
        <taxon>Bacillota</taxon>
        <taxon>Bacilli</taxon>
        <taxon>Bacillales</taxon>
        <taxon>Paenibacillaceae</taxon>
        <taxon>Paenibacillus</taxon>
    </lineage>
</organism>
<dbReference type="InterPro" id="IPR021146">
    <property type="entry name" value="Phage_gp6-like_head-tail"/>
</dbReference>
<dbReference type="EMBL" id="JACSQL010000002">
    <property type="protein sequence ID" value="MBD7967761.1"/>
    <property type="molecule type" value="Genomic_DNA"/>
</dbReference>
<keyword evidence="2" id="KW-1185">Reference proteome</keyword>
<dbReference type="RefSeq" id="WP_191799001.1">
    <property type="nucleotide sequence ID" value="NZ_JACSQL010000002.1"/>
</dbReference>